<dbReference type="EMBL" id="JAFICZ010000001">
    <property type="protein sequence ID" value="MBP1292910.1"/>
    <property type="molecule type" value="Genomic_DNA"/>
</dbReference>
<evidence type="ECO:0000313" key="1">
    <source>
        <dbReference type="EMBL" id="MBP1292910.1"/>
    </source>
</evidence>
<dbReference type="Proteomes" id="UP000673383">
    <property type="component" value="Unassembled WGS sequence"/>
</dbReference>
<protein>
    <submittedName>
        <fullName evidence="1">Uncharacterized protein</fullName>
    </submittedName>
</protein>
<reference evidence="1" key="1">
    <citation type="submission" date="2021-02" db="EMBL/GenBank/DDBJ databases">
        <title>Genomic Encyclopedia of Type Strains, Phase IV (KMG-V): Genome sequencing to study the core and pangenomes of soil and plant-associated prokaryotes.</title>
        <authorList>
            <person name="Whitman W."/>
        </authorList>
    </citation>
    <scope>NUCLEOTIDE SEQUENCE</scope>
    <source>
        <strain evidence="1">USDA 406</strain>
    </source>
</reference>
<name>A0A8I2BZJ7_BRAEL</name>
<dbReference type="RefSeq" id="WP_172646453.1">
    <property type="nucleotide sequence ID" value="NZ_JAFICZ010000001.1"/>
</dbReference>
<sequence length="126" mass="13791">MRIATKFRRGAADPRLYDYVRTITGTKAEDRIKHADTFAIRIDLPSEAPCEGIGGLSKTKDVAFVAASPASAVTTIIRKAEAAREAARSVAGRARRRLARTFVELRPRHDACTAASAGRRYFRSGK</sequence>
<evidence type="ECO:0000313" key="2">
    <source>
        <dbReference type="Proteomes" id="UP000673383"/>
    </source>
</evidence>
<accession>A0A8I2BZJ7</accession>
<organism evidence="1 2">
    <name type="scientific">Bradyrhizobium elkanii</name>
    <dbReference type="NCBI Taxonomy" id="29448"/>
    <lineage>
        <taxon>Bacteria</taxon>
        <taxon>Pseudomonadati</taxon>
        <taxon>Pseudomonadota</taxon>
        <taxon>Alphaproteobacteria</taxon>
        <taxon>Hyphomicrobiales</taxon>
        <taxon>Nitrobacteraceae</taxon>
        <taxon>Bradyrhizobium</taxon>
    </lineage>
</organism>
<comment type="caution">
    <text evidence="1">The sequence shown here is derived from an EMBL/GenBank/DDBJ whole genome shotgun (WGS) entry which is preliminary data.</text>
</comment>
<gene>
    <name evidence="1" type="ORF">JOH49_002663</name>
</gene>
<proteinExistence type="predicted"/>
<dbReference type="AlphaFoldDB" id="A0A8I2BZJ7"/>